<dbReference type="EMBL" id="BMIL01000003">
    <property type="protein sequence ID" value="GGC60606.1"/>
    <property type="molecule type" value="Genomic_DNA"/>
</dbReference>
<proteinExistence type="predicted"/>
<name>A0A916U5H9_9SPHI</name>
<dbReference type="GO" id="GO:0008408">
    <property type="term" value="F:3'-5' exonuclease activity"/>
    <property type="evidence" value="ECO:0007669"/>
    <property type="project" value="TreeGrafter"/>
</dbReference>
<dbReference type="Proteomes" id="UP000651668">
    <property type="component" value="Unassembled WGS sequence"/>
</dbReference>
<dbReference type="InterPro" id="IPR047296">
    <property type="entry name" value="GIY-YIG_UvrC_Cho"/>
</dbReference>
<evidence type="ECO:0000256" key="2">
    <source>
        <dbReference type="ARBA" id="ARBA00026073"/>
    </source>
</evidence>
<dbReference type="Pfam" id="PF01541">
    <property type="entry name" value="GIY-YIG"/>
    <property type="match status" value="1"/>
</dbReference>
<comment type="function">
    <text evidence="1">DNA polymerase III is a complex, multichain enzyme responsible for most of the replicative synthesis in bacteria. The epsilon subunit contain the editing function and is a proofreading 3'-5' exonuclease.</text>
</comment>
<dbReference type="PANTHER" id="PTHR30231:SF41">
    <property type="entry name" value="DNA POLYMERASE III SUBUNIT EPSILON"/>
    <property type="match status" value="1"/>
</dbReference>
<comment type="subunit">
    <text evidence="2">DNA polymerase III contains a core (composed of alpha, epsilon and theta chains) that associates with a tau subunit. This core dimerizes to form the POLIII' complex. PolIII' associates with the gamma complex (composed of gamma, delta, delta', psi and chi chains) and with the beta chain to form the complete DNA polymerase III complex.</text>
</comment>
<dbReference type="Gene3D" id="3.30.420.10">
    <property type="entry name" value="Ribonuclease H-like superfamily/Ribonuclease H"/>
    <property type="match status" value="1"/>
</dbReference>
<dbReference type="InterPro" id="IPR036397">
    <property type="entry name" value="RNaseH_sf"/>
</dbReference>
<accession>A0A916U5H9</accession>
<dbReference type="GO" id="GO:0045004">
    <property type="term" value="P:DNA replication proofreading"/>
    <property type="evidence" value="ECO:0007669"/>
    <property type="project" value="TreeGrafter"/>
</dbReference>
<dbReference type="CDD" id="cd10434">
    <property type="entry name" value="GIY-YIG_UvrC_Cho"/>
    <property type="match status" value="1"/>
</dbReference>
<dbReference type="AlphaFoldDB" id="A0A916U5H9"/>
<dbReference type="SUPFAM" id="SSF82771">
    <property type="entry name" value="GIY-YIG endonuclease"/>
    <property type="match status" value="1"/>
</dbReference>
<dbReference type="InterPro" id="IPR006054">
    <property type="entry name" value="DnaQ"/>
</dbReference>
<dbReference type="Pfam" id="PF00929">
    <property type="entry name" value="RNase_T"/>
    <property type="match status" value="1"/>
</dbReference>
<protein>
    <submittedName>
        <fullName evidence="4">Exonuclease</fullName>
    </submittedName>
</protein>
<dbReference type="InterPro" id="IPR013520">
    <property type="entry name" value="Ribonucl_H"/>
</dbReference>
<dbReference type="RefSeq" id="WP_188626023.1">
    <property type="nucleotide sequence ID" value="NZ_BMIL01000003.1"/>
</dbReference>
<dbReference type="FunFam" id="3.30.420.10:FF:000045">
    <property type="entry name" value="3'-5' exonuclease DinG"/>
    <property type="match status" value="1"/>
</dbReference>
<evidence type="ECO:0000313" key="5">
    <source>
        <dbReference type="Proteomes" id="UP000651668"/>
    </source>
</evidence>
<dbReference type="InterPro" id="IPR012337">
    <property type="entry name" value="RNaseH-like_sf"/>
</dbReference>
<dbReference type="CDD" id="cd06127">
    <property type="entry name" value="DEDDh"/>
    <property type="match status" value="1"/>
</dbReference>
<dbReference type="GO" id="GO:0005829">
    <property type="term" value="C:cytosol"/>
    <property type="evidence" value="ECO:0007669"/>
    <property type="project" value="TreeGrafter"/>
</dbReference>
<dbReference type="SMART" id="SM00479">
    <property type="entry name" value="EXOIII"/>
    <property type="match status" value="1"/>
</dbReference>
<dbReference type="InterPro" id="IPR000305">
    <property type="entry name" value="GIY-YIG_endonuc"/>
</dbReference>
<evidence type="ECO:0000313" key="4">
    <source>
        <dbReference type="EMBL" id="GGC60606.1"/>
    </source>
</evidence>
<evidence type="ECO:0000259" key="3">
    <source>
        <dbReference type="PROSITE" id="PS50164"/>
    </source>
</evidence>
<evidence type="ECO:0000256" key="1">
    <source>
        <dbReference type="ARBA" id="ARBA00025483"/>
    </source>
</evidence>
<keyword evidence="4" id="KW-0540">Nuclease</keyword>
<dbReference type="SUPFAM" id="SSF53098">
    <property type="entry name" value="Ribonuclease H-like"/>
    <property type="match status" value="1"/>
</dbReference>
<reference evidence="4" key="1">
    <citation type="journal article" date="2014" name="Int. J. Syst. Evol. Microbiol.">
        <title>Complete genome sequence of Corynebacterium casei LMG S-19264T (=DSM 44701T), isolated from a smear-ripened cheese.</title>
        <authorList>
            <consortium name="US DOE Joint Genome Institute (JGI-PGF)"/>
            <person name="Walter F."/>
            <person name="Albersmeier A."/>
            <person name="Kalinowski J."/>
            <person name="Ruckert C."/>
        </authorList>
    </citation>
    <scope>NUCLEOTIDE SEQUENCE</scope>
    <source>
        <strain evidence="4">CGMCC 1.15343</strain>
    </source>
</reference>
<comment type="caution">
    <text evidence="4">The sequence shown here is derived from an EMBL/GenBank/DDBJ whole genome shotgun (WGS) entry which is preliminary data.</text>
</comment>
<dbReference type="PROSITE" id="PS50164">
    <property type="entry name" value="GIY_YIG"/>
    <property type="match status" value="1"/>
</dbReference>
<keyword evidence="5" id="KW-1185">Reference proteome</keyword>
<sequence length="463" mass="52732">MKYAVVDIETTGGCPSGNGITEISIHIMDGNTVVETWESLINPEQFIPSYIEALTGINNEMVAEAPTFSEVAVHIYELLHDKIFIAHNVNFDYAFIRHHLSLSGHTLNCKKLCTVRLSRKLFPGLSSYNLGKLCKSLDINLENRHRAGGDAAATAVLFAKLLDADVESHISRSLEKASKEQVLPPHLSRNYIDRLPSQPGVYYFRDQKGKIIYIGKAKNLKKRVCSHFSGNSSSKQRQEFLKNIHNIDYDICGTELMALILEATQIQKFWPENNRALKRFEQKYALYEYVDQNGYIRLGIDKYKKQCPSLYSFNSILDGHNLLKTLIREFRLCEKLCFVQRNRTACTGHEHGLCEGACLGVEDSTAYNLRVQEAINHLKLMLPSFVVFDQGRTEDEQSCVWIENGKFYGMGYVSFHSDVNDFEMLKSALQPYPSNDYIVNLILSYAENNPEKKRSLIFEPANQ</sequence>
<organism evidence="4 5">
    <name type="scientific">Pedobacter quisquiliarum</name>
    <dbReference type="NCBI Taxonomy" id="1834438"/>
    <lineage>
        <taxon>Bacteria</taxon>
        <taxon>Pseudomonadati</taxon>
        <taxon>Bacteroidota</taxon>
        <taxon>Sphingobacteriia</taxon>
        <taxon>Sphingobacteriales</taxon>
        <taxon>Sphingobacteriaceae</taxon>
        <taxon>Pedobacter</taxon>
    </lineage>
</organism>
<dbReference type="Gene3D" id="3.40.1440.10">
    <property type="entry name" value="GIY-YIG endonuclease"/>
    <property type="match status" value="1"/>
</dbReference>
<feature type="domain" description="GIY-YIG" evidence="3">
    <location>
        <begin position="197"/>
        <end position="275"/>
    </location>
</feature>
<keyword evidence="4" id="KW-0269">Exonuclease</keyword>
<dbReference type="GO" id="GO:0006289">
    <property type="term" value="P:nucleotide-excision repair"/>
    <property type="evidence" value="ECO:0007669"/>
    <property type="project" value="InterPro"/>
</dbReference>
<dbReference type="InterPro" id="IPR035901">
    <property type="entry name" value="GIY-YIG_endonuc_sf"/>
</dbReference>
<gene>
    <name evidence="4" type="ORF">GCM10011387_12800</name>
</gene>
<dbReference type="SMART" id="SM00465">
    <property type="entry name" value="GIYc"/>
    <property type="match status" value="1"/>
</dbReference>
<keyword evidence="4" id="KW-0378">Hydrolase</keyword>
<dbReference type="GO" id="GO:0003887">
    <property type="term" value="F:DNA-directed DNA polymerase activity"/>
    <property type="evidence" value="ECO:0007669"/>
    <property type="project" value="InterPro"/>
</dbReference>
<dbReference type="NCBIfam" id="TIGR00573">
    <property type="entry name" value="dnaq"/>
    <property type="match status" value="1"/>
</dbReference>
<reference evidence="4" key="2">
    <citation type="submission" date="2020-09" db="EMBL/GenBank/DDBJ databases">
        <authorList>
            <person name="Sun Q."/>
            <person name="Zhou Y."/>
        </authorList>
    </citation>
    <scope>NUCLEOTIDE SEQUENCE</scope>
    <source>
        <strain evidence="4">CGMCC 1.15343</strain>
    </source>
</reference>
<dbReference type="PANTHER" id="PTHR30231">
    <property type="entry name" value="DNA POLYMERASE III SUBUNIT EPSILON"/>
    <property type="match status" value="1"/>
</dbReference>
<dbReference type="GO" id="GO:0003677">
    <property type="term" value="F:DNA binding"/>
    <property type="evidence" value="ECO:0007669"/>
    <property type="project" value="InterPro"/>
</dbReference>